<name>A0AAD9PMF3_9APIC</name>
<organism evidence="4 5">
    <name type="scientific">Babesia duncani</name>
    <dbReference type="NCBI Taxonomy" id="323732"/>
    <lineage>
        <taxon>Eukaryota</taxon>
        <taxon>Sar</taxon>
        <taxon>Alveolata</taxon>
        <taxon>Apicomplexa</taxon>
        <taxon>Aconoidasida</taxon>
        <taxon>Piroplasmida</taxon>
        <taxon>Babesiidae</taxon>
        <taxon>Babesia</taxon>
    </lineage>
</organism>
<dbReference type="NCBIfam" id="TIGR03317">
    <property type="entry name" value="ygfZ_signature"/>
    <property type="match status" value="1"/>
</dbReference>
<dbReference type="GO" id="GO:0005759">
    <property type="term" value="C:mitochondrial matrix"/>
    <property type="evidence" value="ECO:0007669"/>
    <property type="project" value="TreeGrafter"/>
</dbReference>
<dbReference type="SUPFAM" id="SSF103025">
    <property type="entry name" value="Folate-binding domain"/>
    <property type="match status" value="1"/>
</dbReference>
<dbReference type="PANTHER" id="PTHR22602">
    <property type="entry name" value="TRANSFERASE CAF17, MITOCHONDRIAL-RELATED"/>
    <property type="match status" value="1"/>
</dbReference>
<keyword evidence="2" id="KW-0809">Transit peptide</keyword>
<evidence type="ECO:0000256" key="1">
    <source>
        <dbReference type="ARBA" id="ARBA00004173"/>
    </source>
</evidence>
<dbReference type="GO" id="GO:0016226">
    <property type="term" value="P:iron-sulfur cluster assembly"/>
    <property type="evidence" value="ECO:0007669"/>
    <property type="project" value="TreeGrafter"/>
</dbReference>
<sequence>MGFIRLCSRKILSLVGSDSVKFLQGLITNDIQRIESVPKGEYVMPNVLPSLFLASNGRVEAEALVFKHDHALMLDTDSTSAERILNIFQRRKLSAQVEFSILNNANVYATFTGVSANKCDSKESPHFNVNTVKYMDPRIRSIKSQRMYEFAEVPKDFGVENDYELALAIEGLVSHVNWPSLSLMPQDLNFQHFGYISNQKGCYVGQEFMNRIANRTLINKYHLCFVFNKHLFEPLDSEVPEAPDCAATRAIANQLGMDPKPVLARICNSNARKLEAQCSDLITLIYCNSGFGLSLVPRKQFKHVTINGQQHLIALAHT</sequence>
<dbReference type="Gene3D" id="2.40.30.160">
    <property type="match status" value="1"/>
</dbReference>
<dbReference type="Proteomes" id="UP001214638">
    <property type="component" value="Unassembled WGS sequence"/>
</dbReference>
<reference evidence="4" key="1">
    <citation type="journal article" date="2023" name="Nat. Microbiol.">
        <title>Babesia duncani multi-omics identifies virulence factors and drug targets.</title>
        <authorList>
            <person name="Singh P."/>
            <person name="Lonardi S."/>
            <person name="Liang Q."/>
            <person name="Vydyam P."/>
            <person name="Khabirova E."/>
            <person name="Fang T."/>
            <person name="Gihaz S."/>
            <person name="Thekkiniath J."/>
            <person name="Munshi M."/>
            <person name="Abel S."/>
            <person name="Ciampossin L."/>
            <person name="Batugedara G."/>
            <person name="Gupta M."/>
            <person name="Lu X.M."/>
            <person name="Lenz T."/>
            <person name="Chakravarty S."/>
            <person name="Cornillot E."/>
            <person name="Hu Y."/>
            <person name="Ma W."/>
            <person name="Gonzalez L.M."/>
            <person name="Sanchez S."/>
            <person name="Estrada K."/>
            <person name="Sanchez-Flores A."/>
            <person name="Montero E."/>
            <person name="Harb O.S."/>
            <person name="Le Roch K.G."/>
            <person name="Mamoun C.B."/>
        </authorList>
    </citation>
    <scope>NUCLEOTIDE SEQUENCE</scope>
    <source>
        <strain evidence="4">WA1</strain>
    </source>
</reference>
<evidence type="ECO:0000313" key="5">
    <source>
        <dbReference type="Proteomes" id="UP001214638"/>
    </source>
</evidence>
<dbReference type="InterPro" id="IPR017703">
    <property type="entry name" value="YgfZ/GCV_T_CS"/>
</dbReference>
<dbReference type="KEGG" id="bdw:94334870"/>
<dbReference type="InterPro" id="IPR045179">
    <property type="entry name" value="YgfZ/GcvT"/>
</dbReference>
<evidence type="ECO:0000256" key="2">
    <source>
        <dbReference type="ARBA" id="ARBA00022946"/>
    </source>
</evidence>
<dbReference type="EMBL" id="JALLKP010000001">
    <property type="protein sequence ID" value="KAK2197570.1"/>
    <property type="molecule type" value="Genomic_DNA"/>
</dbReference>
<proteinExistence type="predicted"/>
<comment type="subcellular location">
    <subcellularLocation>
        <location evidence="1">Mitochondrion</location>
    </subcellularLocation>
</comment>
<dbReference type="GeneID" id="94334870"/>
<evidence type="ECO:0000256" key="3">
    <source>
        <dbReference type="ARBA" id="ARBA00023128"/>
    </source>
</evidence>
<evidence type="ECO:0000313" key="4">
    <source>
        <dbReference type="EMBL" id="KAK2197570.1"/>
    </source>
</evidence>
<dbReference type="InterPro" id="IPR027266">
    <property type="entry name" value="TrmE/GcvT-like"/>
</dbReference>
<comment type="caution">
    <text evidence="4">The sequence shown here is derived from an EMBL/GenBank/DDBJ whole genome shotgun (WGS) entry which is preliminary data.</text>
</comment>
<protein>
    <submittedName>
        <fullName evidence="4">Bifunctional YgfZ-GcvT conserved site/YgfZ-GcvT/GTP-binding protein TrmE-Aminomethyltransferase GcvT</fullName>
    </submittedName>
</protein>
<dbReference type="PANTHER" id="PTHR22602:SF0">
    <property type="entry name" value="TRANSFERASE CAF17, MITOCHONDRIAL-RELATED"/>
    <property type="match status" value="1"/>
</dbReference>
<keyword evidence="3" id="KW-0496">Mitochondrion</keyword>
<dbReference type="Gene3D" id="3.30.1360.120">
    <property type="entry name" value="Probable tRNA modification gtpase trme, domain 1"/>
    <property type="match status" value="1"/>
</dbReference>
<gene>
    <name evidence="4" type="ORF">BdWA1_000572</name>
</gene>
<accession>A0AAD9PMF3</accession>
<keyword evidence="5" id="KW-1185">Reference proteome</keyword>
<dbReference type="RefSeq" id="XP_067804412.1">
    <property type="nucleotide sequence ID" value="XM_067945621.1"/>
</dbReference>
<dbReference type="AlphaFoldDB" id="A0AAD9PMF3"/>